<dbReference type="AlphaFoldDB" id="A0A9Q1FE09"/>
<name>A0A9Q1FE09_SYNKA</name>
<sequence length="106" mass="11727">MERMCGALASQGTAIGRHEQAVQQILDNLQSLTLAIQQSQAQGVQSIVDNAITFRTLAMESRWNTRSSLCPFRMACLMTSRTNWHPGRCRTFTISRAQNSPGDAIS</sequence>
<gene>
    <name evidence="1" type="ORF">SKAU_G00193110</name>
</gene>
<keyword evidence="2" id="KW-1185">Reference proteome</keyword>
<dbReference type="EMBL" id="JAINUF010000006">
    <property type="protein sequence ID" value="KAJ8356517.1"/>
    <property type="molecule type" value="Genomic_DNA"/>
</dbReference>
<reference evidence="1" key="1">
    <citation type="journal article" date="2023" name="Science">
        <title>Genome structures resolve the early diversification of teleost fishes.</title>
        <authorList>
            <person name="Parey E."/>
            <person name="Louis A."/>
            <person name="Montfort J."/>
            <person name="Bouchez O."/>
            <person name="Roques C."/>
            <person name="Iampietro C."/>
            <person name="Lluch J."/>
            <person name="Castinel A."/>
            <person name="Donnadieu C."/>
            <person name="Desvignes T."/>
            <person name="Floi Bucao C."/>
            <person name="Jouanno E."/>
            <person name="Wen M."/>
            <person name="Mejri S."/>
            <person name="Dirks R."/>
            <person name="Jansen H."/>
            <person name="Henkel C."/>
            <person name="Chen W.J."/>
            <person name="Zahm M."/>
            <person name="Cabau C."/>
            <person name="Klopp C."/>
            <person name="Thompson A.W."/>
            <person name="Robinson-Rechavi M."/>
            <person name="Braasch I."/>
            <person name="Lecointre G."/>
            <person name="Bobe J."/>
            <person name="Postlethwait J.H."/>
            <person name="Berthelot C."/>
            <person name="Roest Crollius H."/>
            <person name="Guiguen Y."/>
        </authorList>
    </citation>
    <scope>NUCLEOTIDE SEQUENCE</scope>
    <source>
        <strain evidence="1">WJC10195</strain>
    </source>
</reference>
<evidence type="ECO:0000313" key="2">
    <source>
        <dbReference type="Proteomes" id="UP001152622"/>
    </source>
</evidence>
<comment type="caution">
    <text evidence="1">The sequence shown here is derived from an EMBL/GenBank/DDBJ whole genome shotgun (WGS) entry which is preliminary data.</text>
</comment>
<dbReference type="Proteomes" id="UP001152622">
    <property type="component" value="Chromosome 6"/>
</dbReference>
<accession>A0A9Q1FE09</accession>
<evidence type="ECO:0000313" key="1">
    <source>
        <dbReference type="EMBL" id="KAJ8356517.1"/>
    </source>
</evidence>
<organism evidence="1 2">
    <name type="scientific">Synaphobranchus kaupii</name>
    <name type="common">Kaup's arrowtooth eel</name>
    <dbReference type="NCBI Taxonomy" id="118154"/>
    <lineage>
        <taxon>Eukaryota</taxon>
        <taxon>Metazoa</taxon>
        <taxon>Chordata</taxon>
        <taxon>Craniata</taxon>
        <taxon>Vertebrata</taxon>
        <taxon>Euteleostomi</taxon>
        <taxon>Actinopterygii</taxon>
        <taxon>Neopterygii</taxon>
        <taxon>Teleostei</taxon>
        <taxon>Anguilliformes</taxon>
        <taxon>Synaphobranchidae</taxon>
        <taxon>Synaphobranchus</taxon>
    </lineage>
</organism>
<proteinExistence type="predicted"/>
<protein>
    <submittedName>
        <fullName evidence="1">Uncharacterized protein</fullName>
    </submittedName>
</protein>